<organism evidence="4 5">
    <name type="scientific">Hypsibius exemplaris</name>
    <name type="common">Freshwater tardigrade</name>
    <dbReference type="NCBI Taxonomy" id="2072580"/>
    <lineage>
        <taxon>Eukaryota</taxon>
        <taxon>Metazoa</taxon>
        <taxon>Ecdysozoa</taxon>
        <taxon>Tardigrada</taxon>
        <taxon>Eutardigrada</taxon>
        <taxon>Parachela</taxon>
        <taxon>Hypsibioidea</taxon>
        <taxon>Hypsibiidae</taxon>
        <taxon>Hypsibius</taxon>
    </lineage>
</organism>
<dbReference type="SUPFAM" id="SSF49354">
    <property type="entry name" value="PapD-like"/>
    <property type="match status" value="1"/>
</dbReference>
<proteinExistence type="predicted"/>
<dbReference type="InterPro" id="IPR000535">
    <property type="entry name" value="MSP_dom"/>
</dbReference>
<dbReference type="GO" id="GO:0012505">
    <property type="term" value="C:endomembrane system"/>
    <property type="evidence" value="ECO:0007669"/>
    <property type="project" value="TreeGrafter"/>
</dbReference>
<dbReference type="AlphaFoldDB" id="A0A9X6NHC4"/>
<feature type="domain" description="MSP" evidence="3">
    <location>
        <begin position="40"/>
        <end position="159"/>
    </location>
</feature>
<evidence type="ECO:0000313" key="5">
    <source>
        <dbReference type="Proteomes" id="UP000192578"/>
    </source>
</evidence>
<dbReference type="InterPro" id="IPR008962">
    <property type="entry name" value="PapD-like_sf"/>
</dbReference>
<accession>A0A9X6NHC4</accession>
<keyword evidence="2" id="KW-1133">Transmembrane helix</keyword>
<evidence type="ECO:0000313" key="4">
    <source>
        <dbReference type="EMBL" id="OWA53053.1"/>
    </source>
</evidence>
<dbReference type="InterPro" id="IPR013783">
    <property type="entry name" value="Ig-like_fold"/>
</dbReference>
<gene>
    <name evidence="4" type="ORF">BV898_17488</name>
</gene>
<evidence type="ECO:0000256" key="2">
    <source>
        <dbReference type="SAM" id="Phobius"/>
    </source>
</evidence>
<dbReference type="Pfam" id="PF00635">
    <property type="entry name" value="Motile_Sperm"/>
    <property type="match status" value="1"/>
</dbReference>
<dbReference type="PANTHER" id="PTHR46384:SF1">
    <property type="entry name" value="MOTILE SPERM DOMAIN-CONTAINING PROTEIN 2"/>
    <property type="match status" value="1"/>
</dbReference>
<name>A0A9X6NHC4_HYPEX</name>
<feature type="compositionally biased region" description="Polar residues" evidence="1">
    <location>
        <begin position="1"/>
        <end position="10"/>
    </location>
</feature>
<feature type="region of interest" description="Disordered" evidence="1">
    <location>
        <begin position="1"/>
        <end position="40"/>
    </location>
</feature>
<evidence type="ECO:0000259" key="3">
    <source>
        <dbReference type="PROSITE" id="PS50202"/>
    </source>
</evidence>
<comment type="caution">
    <text evidence="4">The sequence shown here is derived from an EMBL/GenBank/DDBJ whole genome shotgun (WGS) entry which is preliminary data.</text>
</comment>
<dbReference type="PANTHER" id="PTHR46384">
    <property type="entry name" value="MOTILE SPERM DOMAIN-CONTAINING PROTEIN 2"/>
    <property type="match status" value="1"/>
</dbReference>
<evidence type="ECO:0000256" key="1">
    <source>
        <dbReference type="SAM" id="MobiDB-lite"/>
    </source>
</evidence>
<keyword evidence="5" id="KW-1185">Reference proteome</keyword>
<keyword evidence="2" id="KW-0472">Membrane</keyword>
<dbReference type="PROSITE" id="PS50202">
    <property type="entry name" value="MSP"/>
    <property type="match status" value="1"/>
</dbReference>
<keyword evidence="2" id="KW-0812">Transmembrane</keyword>
<dbReference type="Proteomes" id="UP000192578">
    <property type="component" value="Unassembled WGS sequence"/>
</dbReference>
<reference evidence="5" key="1">
    <citation type="submission" date="2017-01" db="EMBL/GenBank/DDBJ databases">
        <title>Comparative genomics of anhydrobiosis in the tardigrade Hypsibius dujardini.</title>
        <authorList>
            <person name="Yoshida Y."/>
            <person name="Koutsovoulos G."/>
            <person name="Laetsch D."/>
            <person name="Stevens L."/>
            <person name="Kumar S."/>
            <person name="Horikawa D."/>
            <person name="Ishino K."/>
            <person name="Komine S."/>
            <person name="Tomita M."/>
            <person name="Blaxter M."/>
            <person name="Arakawa K."/>
        </authorList>
    </citation>
    <scope>NUCLEOTIDE SEQUENCE [LARGE SCALE GENOMIC DNA]</scope>
    <source>
        <strain evidence="5">Z151</strain>
    </source>
</reference>
<dbReference type="EMBL" id="MTYJ01000300">
    <property type="protein sequence ID" value="OWA53053.1"/>
    <property type="molecule type" value="Genomic_DNA"/>
</dbReference>
<dbReference type="OrthoDB" id="75724at2759"/>
<dbReference type="InterPro" id="IPR053012">
    <property type="entry name" value="ER-organelle_contact"/>
</dbReference>
<protein>
    <recommendedName>
        <fullName evidence="3">MSP domain-containing protein</fullName>
    </recommendedName>
</protein>
<feature type="transmembrane region" description="Helical" evidence="2">
    <location>
        <begin position="225"/>
        <end position="248"/>
    </location>
</feature>
<dbReference type="GO" id="GO:0140284">
    <property type="term" value="C:endoplasmic reticulum-endosome membrane contact site"/>
    <property type="evidence" value="ECO:0007669"/>
    <property type="project" value="TreeGrafter"/>
</dbReference>
<sequence>MTNENYSSGSAVARSDRHEKSPQRKMPNASAEPTEHQGRHLNIQPGDQLVFVNKGSDRETSDIITLTNTSNAFVAFKVKTTAPEKFRVKPSFGCIEPAGQRTVEITVNSGFLTTAQRDKFLIMSRALEEAPQSQNELIEYWQKAATDDSEEESVEQHRLRCCISLLENNSNSTGDHGGDHPPAPYSSESNAVVILEKLEAINIKVDRLMALQHESSNASHFASQWNIFTIGFAIIVLYVGIHLIKVVLSV</sequence>
<dbReference type="Gene3D" id="2.60.40.10">
    <property type="entry name" value="Immunoglobulins"/>
    <property type="match status" value="1"/>
</dbReference>